<protein>
    <submittedName>
        <fullName evidence="2">Plexin-B-like</fullName>
    </submittedName>
</protein>
<accession>A0ABM1F4W6</accession>
<dbReference type="Proteomes" id="UP000695022">
    <property type="component" value="Unplaced"/>
</dbReference>
<sequence length="133" mass="14616">MLTVHGTYLTSIQRPRIFAVLNRRKSEEMTCTVLNITVMLCPSPRLPSPAASALRRVARETVAVETSATLGFVMDDVASVRNLSWSFPEVDADLVYVPNPVYKPFVEAGNTKLYRGDSLIIEGENLNLASDTG</sequence>
<gene>
    <name evidence="2" type="primary">LOC106819354</name>
</gene>
<keyword evidence="1" id="KW-1185">Reference proteome</keyword>
<evidence type="ECO:0000313" key="2">
    <source>
        <dbReference type="RefSeq" id="XP_014679487.1"/>
    </source>
</evidence>
<dbReference type="PANTHER" id="PTHR22625:SF44">
    <property type="entry name" value="PLEXIN-B"/>
    <property type="match status" value="1"/>
</dbReference>
<name>A0ABM1F4W6_PRICU</name>
<evidence type="ECO:0000313" key="1">
    <source>
        <dbReference type="Proteomes" id="UP000695022"/>
    </source>
</evidence>
<dbReference type="PANTHER" id="PTHR22625">
    <property type="entry name" value="PLEXIN"/>
    <property type="match status" value="1"/>
</dbReference>
<reference evidence="2" key="1">
    <citation type="submission" date="2025-08" db="UniProtKB">
        <authorList>
            <consortium name="RefSeq"/>
        </authorList>
    </citation>
    <scope>IDENTIFICATION</scope>
</reference>
<organism evidence="1 2">
    <name type="scientific">Priapulus caudatus</name>
    <name type="common">Priapulid worm</name>
    <dbReference type="NCBI Taxonomy" id="37621"/>
    <lineage>
        <taxon>Eukaryota</taxon>
        <taxon>Metazoa</taxon>
        <taxon>Ecdysozoa</taxon>
        <taxon>Scalidophora</taxon>
        <taxon>Priapulida</taxon>
        <taxon>Priapulimorpha</taxon>
        <taxon>Priapulimorphida</taxon>
        <taxon>Priapulidae</taxon>
        <taxon>Priapulus</taxon>
    </lineage>
</organism>
<dbReference type="GeneID" id="106819354"/>
<dbReference type="RefSeq" id="XP_014679487.1">
    <property type="nucleotide sequence ID" value="XM_014824001.1"/>
</dbReference>
<dbReference type="InterPro" id="IPR031148">
    <property type="entry name" value="Plexin"/>
</dbReference>
<proteinExistence type="predicted"/>